<sequence length="564" mass="62709">MRSLRLPAALAALVIVASACSGEGGEGGGSEGYPRGETLYTTGTAWGPPVNWNPIMRGQYAVGTFGLAYEPLFHYDPEANDYVPWLAEGDEWPDADTHVITLRDGMTWSDGEPIVAQDVATTIELGQMDISYSNIWNFIESVEATGDLEVTVNFSDSRPQEWMNWAYSTPIVPDHIWADKDQAGLSDDPNADPVGSGPYLYETHADDRMVWKRNDDWWGTEALGLEMQPTYIVDIVNASNEVTMNMISNNEVDLSNNFLPGIDQMIDGQAITSFYDGPPYMQSANTAWLVLNHEQEPMGDAEFRKALAHAIDMETIIDGPYSNLVEGANPTGLLPQWDDYIDHELVSEEGYSYSPDEAVALLEDAGYTDQNGDGFVDTPDGEPISLTLQVPSGWTDWMEAARVIAENAQDVGINVEADFPDFDLLVNNRNEGDFDMLVNNERQLSNTPWTYYDYLFQLPIRDQQTTANFGRYENEEVWALVEELAAVPADDVAGAAEVTSQIQEIQMAELPAIPLWYNGLWSQQTNTTWTNWPSEQGTAGYATMWDGWFELGAIRTLAEIELAE</sequence>
<protein>
    <submittedName>
        <fullName evidence="3">Peptide/nickel transport system substrate-binding protein</fullName>
    </submittedName>
</protein>
<gene>
    <name evidence="3" type="ORF">HNR07_003691</name>
</gene>
<dbReference type="GO" id="GO:1904680">
    <property type="term" value="F:peptide transmembrane transporter activity"/>
    <property type="evidence" value="ECO:0007669"/>
    <property type="project" value="TreeGrafter"/>
</dbReference>
<comment type="caution">
    <text evidence="3">The sequence shown here is derived from an EMBL/GenBank/DDBJ whole genome shotgun (WGS) entry which is preliminary data.</text>
</comment>
<evidence type="ECO:0000259" key="2">
    <source>
        <dbReference type="Pfam" id="PF00496"/>
    </source>
</evidence>
<keyword evidence="4" id="KW-1185">Reference proteome</keyword>
<dbReference type="CDD" id="cd08509">
    <property type="entry name" value="PBP2_TmCBP_oligosaccharides_like"/>
    <property type="match status" value="1"/>
</dbReference>
<dbReference type="Gene3D" id="3.40.190.10">
    <property type="entry name" value="Periplasmic binding protein-like II"/>
    <property type="match status" value="1"/>
</dbReference>
<dbReference type="GO" id="GO:0043190">
    <property type="term" value="C:ATP-binding cassette (ABC) transporter complex"/>
    <property type="evidence" value="ECO:0007669"/>
    <property type="project" value="InterPro"/>
</dbReference>
<reference evidence="3 4" key="1">
    <citation type="submission" date="2020-08" db="EMBL/GenBank/DDBJ databases">
        <title>Sequencing the genomes of 1000 actinobacteria strains.</title>
        <authorList>
            <person name="Klenk H.-P."/>
        </authorList>
    </citation>
    <scope>NUCLEOTIDE SEQUENCE [LARGE SCALE GENOMIC DNA]</scope>
    <source>
        <strain evidence="3 4">DSM 44598</strain>
    </source>
</reference>
<dbReference type="GO" id="GO:0015833">
    <property type="term" value="P:peptide transport"/>
    <property type="evidence" value="ECO:0007669"/>
    <property type="project" value="TreeGrafter"/>
</dbReference>
<proteinExistence type="predicted"/>
<organism evidence="3 4">
    <name type="scientific">Nocardiopsis metallicus</name>
    <dbReference type="NCBI Taxonomy" id="179819"/>
    <lineage>
        <taxon>Bacteria</taxon>
        <taxon>Bacillati</taxon>
        <taxon>Actinomycetota</taxon>
        <taxon>Actinomycetes</taxon>
        <taxon>Streptosporangiales</taxon>
        <taxon>Nocardiopsidaceae</taxon>
        <taxon>Nocardiopsis</taxon>
    </lineage>
</organism>
<feature type="chain" id="PRO_5032917134" evidence="1">
    <location>
        <begin position="20"/>
        <end position="564"/>
    </location>
</feature>
<dbReference type="SUPFAM" id="SSF53850">
    <property type="entry name" value="Periplasmic binding protein-like II"/>
    <property type="match status" value="1"/>
</dbReference>
<dbReference type="PANTHER" id="PTHR30290:SF82">
    <property type="entry name" value="ABC-TYPE DIPEPTIDE_OLIGOPEPTIDE TRANSPORT SYSTEM, PERIPLASMIC COMPONENT"/>
    <property type="match status" value="1"/>
</dbReference>
<dbReference type="PANTHER" id="PTHR30290">
    <property type="entry name" value="PERIPLASMIC BINDING COMPONENT OF ABC TRANSPORTER"/>
    <property type="match status" value="1"/>
</dbReference>
<feature type="domain" description="Solute-binding protein family 5" evidence="2">
    <location>
        <begin position="82"/>
        <end position="456"/>
    </location>
</feature>
<dbReference type="Proteomes" id="UP000579647">
    <property type="component" value="Unassembled WGS sequence"/>
</dbReference>
<dbReference type="Gene3D" id="3.90.76.10">
    <property type="entry name" value="Dipeptide-binding Protein, Domain 1"/>
    <property type="match status" value="1"/>
</dbReference>
<dbReference type="EMBL" id="JACHDO010000001">
    <property type="protein sequence ID" value="MBB5492554.1"/>
    <property type="molecule type" value="Genomic_DNA"/>
</dbReference>
<dbReference type="InterPro" id="IPR039424">
    <property type="entry name" value="SBP_5"/>
</dbReference>
<dbReference type="AlphaFoldDB" id="A0A840W8W5"/>
<dbReference type="PROSITE" id="PS51257">
    <property type="entry name" value="PROKAR_LIPOPROTEIN"/>
    <property type="match status" value="1"/>
</dbReference>
<accession>A0A840W8W5</accession>
<keyword evidence="1" id="KW-0732">Signal</keyword>
<evidence type="ECO:0000313" key="4">
    <source>
        <dbReference type="Proteomes" id="UP000579647"/>
    </source>
</evidence>
<dbReference type="InterPro" id="IPR000914">
    <property type="entry name" value="SBP_5_dom"/>
</dbReference>
<dbReference type="Pfam" id="PF00496">
    <property type="entry name" value="SBP_bac_5"/>
    <property type="match status" value="1"/>
</dbReference>
<dbReference type="PIRSF" id="PIRSF002741">
    <property type="entry name" value="MppA"/>
    <property type="match status" value="1"/>
</dbReference>
<evidence type="ECO:0000313" key="3">
    <source>
        <dbReference type="EMBL" id="MBB5492554.1"/>
    </source>
</evidence>
<dbReference type="RefSeq" id="WP_184365985.1">
    <property type="nucleotide sequence ID" value="NZ_BAAAKM010000033.1"/>
</dbReference>
<name>A0A840W8W5_9ACTN</name>
<evidence type="ECO:0000256" key="1">
    <source>
        <dbReference type="SAM" id="SignalP"/>
    </source>
</evidence>
<dbReference type="Gene3D" id="3.10.105.10">
    <property type="entry name" value="Dipeptide-binding Protein, Domain 3"/>
    <property type="match status" value="1"/>
</dbReference>
<dbReference type="GO" id="GO:0042597">
    <property type="term" value="C:periplasmic space"/>
    <property type="evidence" value="ECO:0007669"/>
    <property type="project" value="UniProtKB-ARBA"/>
</dbReference>
<feature type="signal peptide" evidence="1">
    <location>
        <begin position="1"/>
        <end position="19"/>
    </location>
</feature>
<dbReference type="InterPro" id="IPR030678">
    <property type="entry name" value="Peptide/Ni-bd"/>
</dbReference>